<dbReference type="EMBL" id="JAUCMN010000002">
    <property type="protein sequence ID" value="MDM7890880.1"/>
    <property type="molecule type" value="Genomic_DNA"/>
</dbReference>
<name>A0ABT7TMX7_9MICO</name>
<evidence type="ECO:0000256" key="8">
    <source>
        <dbReference type="ARBA" id="ARBA00023014"/>
    </source>
</evidence>
<dbReference type="InterPro" id="IPR015424">
    <property type="entry name" value="PyrdxlP-dep_Trfase"/>
</dbReference>
<dbReference type="PROSITE" id="PS00595">
    <property type="entry name" value="AA_TRANSFER_CLASS_5"/>
    <property type="match status" value="1"/>
</dbReference>
<reference evidence="12 13" key="1">
    <citation type="submission" date="2023-06" db="EMBL/GenBank/DDBJ databases">
        <authorList>
            <person name="Feng G."/>
            <person name="Li J."/>
            <person name="Zhu H."/>
        </authorList>
    </citation>
    <scope>NUCLEOTIDE SEQUENCE [LARGE SCALE GENOMIC DNA]</scope>
    <source>
        <strain evidence="12 13">RHCKG28</strain>
    </source>
</reference>
<dbReference type="PANTHER" id="PTHR11601">
    <property type="entry name" value="CYSTEINE DESULFURYLASE FAMILY MEMBER"/>
    <property type="match status" value="1"/>
</dbReference>
<dbReference type="PANTHER" id="PTHR11601:SF34">
    <property type="entry name" value="CYSTEINE DESULFURASE"/>
    <property type="match status" value="1"/>
</dbReference>
<dbReference type="RefSeq" id="WP_289472396.1">
    <property type="nucleotide sequence ID" value="NZ_JAUCMN010000002.1"/>
</dbReference>
<dbReference type="PIRSF" id="PIRSF005572">
    <property type="entry name" value="NifS"/>
    <property type="match status" value="1"/>
</dbReference>
<evidence type="ECO:0000313" key="13">
    <source>
        <dbReference type="Proteomes" id="UP001236404"/>
    </source>
</evidence>
<keyword evidence="8" id="KW-0411">Iron-sulfur</keyword>
<evidence type="ECO:0000256" key="7">
    <source>
        <dbReference type="ARBA" id="ARBA00023004"/>
    </source>
</evidence>
<comment type="cofactor">
    <cofactor evidence="1 10">
        <name>pyridoxal 5'-phosphate</name>
        <dbReference type="ChEBI" id="CHEBI:597326"/>
    </cofactor>
</comment>
<keyword evidence="7" id="KW-0408">Iron</keyword>
<evidence type="ECO:0000256" key="9">
    <source>
        <dbReference type="ARBA" id="ARBA00050776"/>
    </source>
</evidence>
<dbReference type="Proteomes" id="UP001236404">
    <property type="component" value="Unassembled WGS sequence"/>
</dbReference>
<protein>
    <recommendedName>
        <fullName evidence="3">cysteine desulfurase</fullName>
        <ecNumber evidence="3">2.8.1.7</ecNumber>
    </recommendedName>
</protein>
<comment type="caution">
    <text evidence="12">The sequence shown here is derived from an EMBL/GenBank/DDBJ whole genome shotgun (WGS) entry which is preliminary data.</text>
</comment>
<dbReference type="InterPro" id="IPR015422">
    <property type="entry name" value="PyrdxlP-dep_Trfase_small"/>
</dbReference>
<evidence type="ECO:0000259" key="11">
    <source>
        <dbReference type="Pfam" id="PF00266"/>
    </source>
</evidence>
<dbReference type="Gene3D" id="3.90.1150.10">
    <property type="entry name" value="Aspartate Aminotransferase, domain 1"/>
    <property type="match status" value="1"/>
</dbReference>
<evidence type="ECO:0000256" key="5">
    <source>
        <dbReference type="ARBA" id="ARBA00022723"/>
    </source>
</evidence>
<evidence type="ECO:0000256" key="3">
    <source>
        <dbReference type="ARBA" id="ARBA00012239"/>
    </source>
</evidence>
<dbReference type="InterPro" id="IPR016454">
    <property type="entry name" value="Cysteine_dSase"/>
</dbReference>
<evidence type="ECO:0000256" key="10">
    <source>
        <dbReference type="RuleBase" id="RU004504"/>
    </source>
</evidence>
<comment type="similarity">
    <text evidence="2">Belongs to the class-V pyridoxal-phosphate-dependent aminotransferase family. NifS/IscS subfamily.</text>
</comment>
<evidence type="ECO:0000313" key="12">
    <source>
        <dbReference type="EMBL" id="MDM7890880.1"/>
    </source>
</evidence>
<evidence type="ECO:0000256" key="4">
    <source>
        <dbReference type="ARBA" id="ARBA00022679"/>
    </source>
</evidence>
<dbReference type="InterPro" id="IPR020578">
    <property type="entry name" value="Aminotrans_V_PyrdxlP_BS"/>
</dbReference>
<accession>A0ABT7TMX7</accession>
<comment type="catalytic activity">
    <reaction evidence="9">
        <text>(sulfur carrier)-H + L-cysteine = (sulfur carrier)-SH + L-alanine</text>
        <dbReference type="Rhea" id="RHEA:43892"/>
        <dbReference type="Rhea" id="RHEA-COMP:14737"/>
        <dbReference type="Rhea" id="RHEA-COMP:14739"/>
        <dbReference type="ChEBI" id="CHEBI:29917"/>
        <dbReference type="ChEBI" id="CHEBI:35235"/>
        <dbReference type="ChEBI" id="CHEBI:57972"/>
        <dbReference type="ChEBI" id="CHEBI:64428"/>
        <dbReference type="EC" id="2.8.1.7"/>
    </reaction>
</comment>
<organism evidence="12 13">
    <name type="scientific">Curtobacterium caseinilyticum</name>
    <dbReference type="NCBI Taxonomy" id="3055137"/>
    <lineage>
        <taxon>Bacteria</taxon>
        <taxon>Bacillati</taxon>
        <taxon>Actinomycetota</taxon>
        <taxon>Actinomycetes</taxon>
        <taxon>Micrococcales</taxon>
        <taxon>Microbacteriaceae</taxon>
        <taxon>Curtobacterium</taxon>
    </lineage>
</organism>
<dbReference type="Pfam" id="PF00266">
    <property type="entry name" value="Aminotran_5"/>
    <property type="match status" value="1"/>
</dbReference>
<keyword evidence="5" id="KW-0479">Metal-binding</keyword>
<dbReference type="SUPFAM" id="SSF53383">
    <property type="entry name" value="PLP-dependent transferases"/>
    <property type="match status" value="1"/>
</dbReference>
<feature type="domain" description="Aminotransferase class V" evidence="11">
    <location>
        <begin position="3"/>
        <end position="349"/>
    </location>
</feature>
<dbReference type="Gene3D" id="3.40.640.10">
    <property type="entry name" value="Type I PLP-dependent aspartate aminotransferase-like (Major domain)"/>
    <property type="match status" value="1"/>
</dbReference>
<keyword evidence="13" id="KW-1185">Reference proteome</keyword>
<dbReference type="InterPro" id="IPR015421">
    <property type="entry name" value="PyrdxlP-dep_Trfase_major"/>
</dbReference>
<gene>
    <name evidence="12" type="ORF">QUG93_04195</name>
</gene>
<sequence length="404" mass="40672">MFYLDRAATTPVRREVLEAMWPYLTGVFGNPSSTHGVGDAAARGLADARAAVASFLGCRPGEVVFTTGGTEGANTAVKGIALAAPRGRHVVTSAIEHEAVLESCRYLERHHGFSLTVVPVDHDGLVAPDVLAAALRPDTTLVSIAHADNEIGTVQDVPALARVAHAVGARFHTDAVQSAPWLPVGLDRLGVDALSFSGHKLGAPKGTGALAVRGGVPLEPLLHGGGQERGRRSGTEDVAGAVALATAVGLVARTRDADARRASVTRDALVDGVLASVPGALLTGSRDRRLPGHASFCFPAVSSGGAGAPGAGASGSGASGAAVPAVNGETVLLELEQRDVVSSSGSACAAGSTEASHVLTALGLSETTARTALRLTFDAALSDGDVRVVVEAVAASVDAVRSLG</sequence>
<keyword evidence="4" id="KW-0808">Transferase</keyword>
<evidence type="ECO:0000256" key="1">
    <source>
        <dbReference type="ARBA" id="ARBA00001933"/>
    </source>
</evidence>
<evidence type="ECO:0000256" key="6">
    <source>
        <dbReference type="ARBA" id="ARBA00022898"/>
    </source>
</evidence>
<dbReference type="EC" id="2.8.1.7" evidence="3"/>
<proteinExistence type="inferred from homology"/>
<keyword evidence="6" id="KW-0663">Pyridoxal phosphate</keyword>
<evidence type="ECO:0000256" key="2">
    <source>
        <dbReference type="ARBA" id="ARBA00006490"/>
    </source>
</evidence>
<dbReference type="Gene3D" id="1.10.260.50">
    <property type="match status" value="1"/>
</dbReference>
<dbReference type="InterPro" id="IPR000192">
    <property type="entry name" value="Aminotrans_V_dom"/>
</dbReference>